<accession>A0ACB9Q364</accession>
<dbReference type="Proteomes" id="UP000828941">
    <property type="component" value="Chromosome 2"/>
</dbReference>
<comment type="caution">
    <text evidence="1">The sequence shown here is derived from an EMBL/GenBank/DDBJ whole genome shotgun (WGS) entry which is preliminary data.</text>
</comment>
<sequence>MAAIARKECEEGRKIGGCGSSLKNGSLSSPCSTTSFQIAVSLTMPLLHKIQSIMDKYCVLGIDYLVGGLSSVVKVKETSSIESLFSFSRKELFRASSAAKHSFISAASSLMFGLLTEAGDMQAIAISTAFQAELVSNSPFNLVSTIFLTYVRPLMCSVKSTFIKNPIKVVGHLNKISV</sequence>
<organism evidence="1 2">
    <name type="scientific">Bauhinia variegata</name>
    <name type="common">Purple orchid tree</name>
    <name type="synonym">Phanera variegata</name>
    <dbReference type="NCBI Taxonomy" id="167791"/>
    <lineage>
        <taxon>Eukaryota</taxon>
        <taxon>Viridiplantae</taxon>
        <taxon>Streptophyta</taxon>
        <taxon>Embryophyta</taxon>
        <taxon>Tracheophyta</taxon>
        <taxon>Spermatophyta</taxon>
        <taxon>Magnoliopsida</taxon>
        <taxon>eudicotyledons</taxon>
        <taxon>Gunneridae</taxon>
        <taxon>Pentapetalae</taxon>
        <taxon>rosids</taxon>
        <taxon>fabids</taxon>
        <taxon>Fabales</taxon>
        <taxon>Fabaceae</taxon>
        <taxon>Cercidoideae</taxon>
        <taxon>Cercideae</taxon>
        <taxon>Bauhiniinae</taxon>
        <taxon>Bauhinia</taxon>
    </lineage>
</organism>
<proteinExistence type="predicted"/>
<evidence type="ECO:0000313" key="2">
    <source>
        <dbReference type="Proteomes" id="UP000828941"/>
    </source>
</evidence>
<protein>
    <submittedName>
        <fullName evidence="1">Uncharacterized protein</fullName>
    </submittedName>
</protein>
<keyword evidence="2" id="KW-1185">Reference proteome</keyword>
<name>A0ACB9Q364_BAUVA</name>
<gene>
    <name evidence="1" type="ORF">L6164_004319</name>
</gene>
<evidence type="ECO:0000313" key="1">
    <source>
        <dbReference type="EMBL" id="KAI4355559.1"/>
    </source>
</evidence>
<dbReference type="EMBL" id="CM039427">
    <property type="protein sequence ID" value="KAI4355559.1"/>
    <property type="molecule type" value="Genomic_DNA"/>
</dbReference>
<reference evidence="1 2" key="1">
    <citation type="journal article" date="2022" name="DNA Res.">
        <title>Chromosomal-level genome assembly of the orchid tree Bauhinia variegata (Leguminosae; Cercidoideae) supports the allotetraploid origin hypothesis of Bauhinia.</title>
        <authorList>
            <person name="Zhong Y."/>
            <person name="Chen Y."/>
            <person name="Zheng D."/>
            <person name="Pang J."/>
            <person name="Liu Y."/>
            <person name="Luo S."/>
            <person name="Meng S."/>
            <person name="Qian L."/>
            <person name="Wei D."/>
            <person name="Dai S."/>
            <person name="Zhou R."/>
        </authorList>
    </citation>
    <scope>NUCLEOTIDE SEQUENCE [LARGE SCALE GENOMIC DNA]</scope>
    <source>
        <strain evidence="1">BV-YZ2020</strain>
    </source>
</reference>